<dbReference type="Proteomes" id="UP000294299">
    <property type="component" value="Chromosome NFRAN"/>
</dbReference>
<keyword evidence="2" id="KW-1185">Reference proteome</keyword>
<sequence>MQILLHKKEKPNQSWRRDELKIRTLNSMTENMMEIHTNDLKRRYRKTIEEFSLETNAGTTSSTFTNGIWKQFDIKNSKAKGKEIEREINMR</sequence>
<organism evidence="1 2">
    <name type="scientific">Candidatus Nitrosocosmicus franklandianus</name>
    <dbReference type="NCBI Taxonomy" id="1798806"/>
    <lineage>
        <taxon>Archaea</taxon>
        <taxon>Nitrososphaerota</taxon>
        <taxon>Nitrososphaeria</taxon>
        <taxon>Nitrososphaerales</taxon>
        <taxon>Nitrososphaeraceae</taxon>
        <taxon>Candidatus Nitrosocosmicus</taxon>
    </lineage>
</organism>
<accession>A0A484IA36</accession>
<reference evidence="1 2" key="1">
    <citation type="submission" date="2019-02" db="EMBL/GenBank/DDBJ databases">
        <authorList>
            <person name="Lehtovirta-Morley E L."/>
        </authorList>
    </citation>
    <scope>NUCLEOTIDE SEQUENCE [LARGE SCALE GENOMIC DNA]</scope>
    <source>
        <strain evidence="1">NFRAN1</strain>
    </source>
</reference>
<dbReference type="RefSeq" id="WP_134484767.1">
    <property type="nucleotide sequence ID" value="NZ_LR216287.1"/>
</dbReference>
<evidence type="ECO:0000313" key="2">
    <source>
        <dbReference type="Proteomes" id="UP000294299"/>
    </source>
</evidence>
<dbReference type="GeneID" id="39421513"/>
<proteinExistence type="predicted"/>
<protein>
    <submittedName>
        <fullName evidence="1">Uncharacterized protein</fullName>
    </submittedName>
</protein>
<gene>
    <name evidence="1" type="ORF">NFRAN_2291</name>
</gene>
<dbReference type="AlphaFoldDB" id="A0A484IA36"/>
<dbReference type="KEGG" id="nfn:NFRAN_2291"/>
<evidence type="ECO:0000313" key="1">
    <source>
        <dbReference type="EMBL" id="VFJ14613.1"/>
    </source>
</evidence>
<name>A0A484IA36_9ARCH</name>
<dbReference type="EMBL" id="LR216287">
    <property type="protein sequence ID" value="VFJ14613.1"/>
    <property type="molecule type" value="Genomic_DNA"/>
</dbReference>